<name>A0AB34CLD9_9GAMM</name>
<protein>
    <submittedName>
        <fullName evidence="1">Carboxymuconolactone decarboxylase family protein</fullName>
    </submittedName>
</protein>
<proteinExistence type="predicted"/>
<gene>
    <name evidence="1" type="ORF">F3I20_10015</name>
</gene>
<keyword evidence="2" id="KW-1185">Reference proteome</keyword>
<organism evidence="1 2">
    <name type="scientific">Candidatus Pantoea gossypiicola</name>
    <dbReference type="NCBI Taxonomy" id="2608008"/>
    <lineage>
        <taxon>Bacteria</taxon>
        <taxon>Pseudomonadati</taxon>
        <taxon>Pseudomonadota</taxon>
        <taxon>Gammaproteobacteria</taxon>
        <taxon>Enterobacterales</taxon>
        <taxon>Erwiniaceae</taxon>
        <taxon>Pantoea</taxon>
    </lineage>
</organism>
<dbReference type="RefSeq" id="WP_150037193.1">
    <property type="nucleotide sequence ID" value="NZ_VWVM01000006.1"/>
</dbReference>
<sequence>MKRIHPTSIITPEMEKVFSMCPVNVTRSMLTGGINITEKFLEYGLAFGDGILADHIREGIILRVAYAYDCEYEVLHHLPIAMQTEITASDLEALKNSLPEEVRLKAAINYVDTILNGKVSDEKTFSQLKEQFSEKEIVLLTLLIGHYIMSAIFIKNCGVELDDKPVSSLYKR</sequence>
<evidence type="ECO:0000313" key="2">
    <source>
        <dbReference type="Proteomes" id="UP000324255"/>
    </source>
</evidence>
<dbReference type="Gene3D" id="1.20.1290.10">
    <property type="entry name" value="AhpD-like"/>
    <property type="match status" value="1"/>
</dbReference>
<dbReference type="InterPro" id="IPR029032">
    <property type="entry name" value="AhpD-like"/>
</dbReference>
<evidence type="ECO:0000313" key="1">
    <source>
        <dbReference type="EMBL" id="KAA6125467.1"/>
    </source>
</evidence>
<comment type="caution">
    <text evidence="1">The sequence shown here is derived from an EMBL/GenBank/DDBJ whole genome shotgun (WGS) entry which is preliminary data.</text>
</comment>
<reference evidence="1 2" key="1">
    <citation type="submission" date="2019-09" db="EMBL/GenBank/DDBJ databases">
        <title>Genomic diversity of phyloplane-associated Pantoea species in Pakistan cotton crop.</title>
        <authorList>
            <person name="Tufail M.R."/>
            <person name="Cook D.R."/>
        </authorList>
    </citation>
    <scope>NUCLEOTIDE SEQUENCE [LARGE SCALE GENOMIC DNA]</scope>
    <source>
        <strain evidence="1 2">B_8</strain>
    </source>
</reference>
<dbReference type="AlphaFoldDB" id="A0AB34CLD9"/>
<dbReference type="PANTHER" id="PTHR34846:SF11">
    <property type="entry name" value="4-CARBOXYMUCONOLACTONE DECARBOXYLASE FAMILY PROTEIN (AFU_ORTHOLOGUE AFUA_6G11590)"/>
    <property type="match status" value="1"/>
</dbReference>
<accession>A0AB34CLD9</accession>
<dbReference type="SUPFAM" id="SSF69118">
    <property type="entry name" value="AhpD-like"/>
    <property type="match status" value="1"/>
</dbReference>
<dbReference type="PANTHER" id="PTHR34846">
    <property type="entry name" value="4-CARBOXYMUCONOLACTONE DECARBOXYLASE FAMILY PROTEIN (AFU_ORTHOLOGUE AFUA_6G11590)"/>
    <property type="match status" value="1"/>
</dbReference>
<dbReference type="EMBL" id="VWVM01000006">
    <property type="protein sequence ID" value="KAA6125467.1"/>
    <property type="molecule type" value="Genomic_DNA"/>
</dbReference>
<dbReference type="Proteomes" id="UP000324255">
    <property type="component" value="Unassembled WGS sequence"/>
</dbReference>